<keyword evidence="2" id="KW-1185">Reference proteome</keyword>
<dbReference type="EMBL" id="CM037153">
    <property type="protein sequence ID" value="KAH7858110.1"/>
    <property type="molecule type" value="Genomic_DNA"/>
</dbReference>
<comment type="caution">
    <text evidence="1">The sequence shown here is derived from an EMBL/GenBank/DDBJ whole genome shotgun (WGS) entry which is preliminary data.</text>
</comment>
<dbReference type="Proteomes" id="UP000828048">
    <property type="component" value="Chromosome 3"/>
</dbReference>
<proteinExistence type="predicted"/>
<gene>
    <name evidence="1" type="ORF">Vadar_020083</name>
</gene>
<accession>A0ACB7YWY1</accession>
<protein>
    <submittedName>
        <fullName evidence="1">Uncharacterized protein</fullName>
    </submittedName>
</protein>
<organism evidence="1 2">
    <name type="scientific">Vaccinium darrowii</name>
    <dbReference type="NCBI Taxonomy" id="229202"/>
    <lineage>
        <taxon>Eukaryota</taxon>
        <taxon>Viridiplantae</taxon>
        <taxon>Streptophyta</taxon>
        <taxon>Embryophyta</taxon>
        <taxon>Tracheophyta</taxon>
        <taxon>Spermatophyta</taxon>
        <taxon>Magnoliopsida</taxon>
        <taxon>eudicotyledons</taxon>
        <taxon>Gunneridae</taxon>
        <taxon>Pentapetalae</taxon>
        <taxon>asterids</taxon>
        <taxon>Ericales</taxon>
        <taxon>Ericaceae</taxon>
        <taxon>Vaccinioideae</taxon>
        <taxon>Vaccinieae</taxon>
        <taxon>Vaccinium</taxon>
    </lineage>
</organism>
<name>A0ACB7YWY1_9ERIC</name>
<evidence type="ECO:0000313" key="1">
    <source>
        <dbReference type="EMBL" id="KAH7858110.1"/>
    </source>
</evidence>
<evidence type="ECO:0000313" key="2">
    <source>
        <dbReference type="Proteomes" id="UP000828048"/>
    </source>
</evidence>
<reference evidence="1 2" key="1">
    <citation type="journal article" date="2021" name="Hortic Res">
        <title>High-quality reference genome and annotation aids understanding of berry development for evergreen blueberry (Vaccinium darrowii).</title>
        <authorList>
            <person name="Yu J."/>
            <person name="Hulse-Kemp A.M."/>
            <person name="Babiker E."/>
            <person name="Staton M."/>
        </authorList>
    </citation>
    <scope>NUCLEOTIDE SEQUENCE [LARGE SCALE GENOMIC DNA]</scope>
    <source>
        <strain evidence="2">cv. NJ 8807/NJ 8810</strain>
        <tissue evidence="1">Young leaf</tissue>
    </source>
</reference>
<sequence length="377" mass="43223">MSQLATPFLKRVECELGETIPDYTKLENDMLSFKAFCLSLGVRQIPDKCRDFGRHCRLQREQRDGCKTVLEEIMKYFTKIYSELSPWIKICSTWSCHHSEGQMEVAINNLVGKGFLEPTVIGLVTESTETTWDVESTLFGYLRDTKNQISSITDRLVSVDITQRDNVDIPAMTAITNDVRKIWIGLKRNGLGKVENSCHMLLLSCEGIEESIYQRLTDFTEEFQVAEEKLSFYFKIQKLAKMRKKLFGEGLLGLKFIELENVSRERASSEVTSALRDITTLVRAMEEKLKKAMPDFLELNLDAQKLVIASSRMGASKMMKSCNDFIRYFLQDNFDGCREAFPRLKEEGKAVGLYLYNYFMELGMPLEVTIAAKLTLL</sequence>